<accession>A0A4R2NHP2</accession>
<dbReference type="EMBL" id="SLXL01000015">
    <property type="protein sequence ID" value="TCP20907.1"/>
    <property type="molecule type" value="Genomic_DNA"/>
</dbReference>
<name>A0A4R2NHP2_RHOAD</name>
<dbReference type="Proteomes" id="UP000295733">
    <property type="component" value="Unassembled WGS sequence"/>
</dbReference>
<comment type="caution">
    <text evidence="1">The sequence shown here is derived from an EMBL/GenBank/DDBJ whole genome shotgun (WGS) entry which is preliminary data.</text>
</comment>
<dbReference type="AlphaFoldDB" id="A0A4R2NHP2"/>
<reference evidence="1 2" key="1">
    <citation type="submission" date="2019-03" db="EMBL/GenBank/DDBJ databases">
        <title>Genomic Encyclopedia of Type Strains, Phase IV (KMG-IV): sequencing the most valuable type-strain genomes for metagenomic binning, comparative biology and taxonomic classification.</title>
        <authorList>
            <person name="Goeker M."/>
        </authorList>
    </citation>
    <scope>NUCLEOTIDE SEQUENCE [LARGE SCALE GENOMIC DNA]</scope>
    <source>
        <strain evidence="1 2">DSM 2781</strain>
    </source>
</reference>
<evidence type="ECO:0000313" key="2">
    <source>
        <dbReference type="Proteomes" id="UP000295733"/>
    </source>
</evidence>
<sequence length="77" mass="8503">MNSIADRRAGRIEPPIPIAIVIEQHGAWRVLGVAVAAILDGRGRPGDTRLHLLSNHLRQDIGLPPLPQRRRGPPPWL</sequence>
<dbReference type="RefSeq" id="WP_132605424.1">
    <property type="nucleotide sequence ID" value="NZ_NRRP01000047.1"/>
</dbReference>
<protein>
    <submittedName>
        <fullName evidence="1">Uncharacterized protein</fullName>
    </submittedName>
</protein>
<organism evidence="1 2">
    <name type="scientific">Rhodovulum adriaticum</name>
    <name type="common">Rhodopseudomonas adriatica</name>
    <dbReference type="NCBI Taxonomy" id="35804"/>
    <lineage>
        <taxon>Bacteria</taxon>
        <taxon>Pseudomonadati</taxon>
        <taxon>Pseudomonadota</taxon>
        <taxon>Alphaproteobacteria</taxon>
        <taxon>Rhodobacterales</taxon>
        <taxon>Paracoccaceae</taxon>
        <taxon>Rhodovulum</taxon>
    </lineage>
</organism>
<dbReference type="OrthoDB" id="7961213at2"/>
<proteinExistence type="predicted"/>
<evidence type="ECO:0000313" key="1">
    <source>
        <dbReference type="EMBL" id="TCP20907.1"/>
    </source>
</evidence>
<keyword evidence="2" id="KW-1185">Reference proteome</keyword>
<gene>
    <name evidence="1" type="ORF">EV656_11528</name>
</gene>